<feature type="compositionally biased region" description="Polar residues" evidence="1">
    <location>
        <begin position="120"/>
        <end position="133"/>
    </location>
</feature>
<evidence type="ECO:0000313" key="2">
    <source>
        <dbReference type="EMBL" id="KAJ8913152.1"/>
    </source>
</evidence>
<name>A0AAV8VGF6_9CUCU</name>
<keyword evidence="3" id="KW-1185">Reference proteome</keyword>
<dbReference type="EMBL" id="JANEYG010000101">
    <property type="protein sequence ID" value="KAJ8913152.1"/>
    <property type="molecule type" value="Genomic_DNA"/>
</dbReference>
<evidence type="ECO:0000313" key="3">
    <source>
        <dbReference type="Proteomes" id="UP001159042"/>
    </source>
</evidence>
<organism evidence="2 3">
    <name type="scientific">Exocentrus adspersus</name>
    <dbReference type="NCBI Taxonomy" id="1586481"/>
    <lineage>
        <taxon>Eukaryota</taxon>
        <taxon>Metazoa</taxon>
        <taxon>Ecdysozoa</taxon>
        <taxon>Arthropoda</taxon>
        <taxon>Hexapoda</taxon>
        <taxon>Insecta</taxon>
        <taxon>Pterygota</taxon>
        <taxon>Neoptera</taxon>
        <taxon>Endopterygota</taxon>
        <taxon>Coleoptera</taxon>
        <taxon>Polyphaga</taxon>
        <taxon>Cucujiformia</taxon>
        <taxon>Chrysomeloidea</taxon>
        <taxon>Cerambycidae</taxon>
        <taxon>Lamiinae</taxon>
        <taxon>Acanthocinini</taxon>
        <taxon>Exocentrus</taxon>
    </lineage>
</organism>
<dbReference type="Proteomes" id="UP001159042">
    <property type="component" value="Unassembled WGS sequence"/>
</dbReference>
<accession>A0AAV8VGF6</accession>
<evidence type="ECO:0000256" key="1">
    <source>
        <dbReference type="SAM" id="MobiDB-lite"/>
    </source>
</evidence>
<feature type="compositionally biased region" description="Basic and acidic residues" evidence="1">
    <location>
        <begin position="149"/>
        <end position="158"/>
    </location>
</feature>
<feature type="compositionally biased region" description="Basic residues" evidence="1">
    <location>
        <begin position="139"/>
        <end position="148"/>
    </location>
</feature>
<gene>
    <name evidence="2" type="ORF">NQ315_006070</name>
</gene>
<proteinExistence type="predicted"/>
<protein>
    <submittedName>
        <fullName evidence="2">Uncharacterized protein</fullName>
    </submittedName>
</protein>
<comment type="caution">
    <text evidence="2">The sequence shown here is derived from an EMBL/GenBank/DDBJ whole genome shotgun (WGS) entry which is preliminary data.</text>
</comment>
<sequence length="185" mass="21120">MTTAGSRRTVQEQIGASLTAIGQILNLKIVEPNAEITLDNEKLQKLADAANLFVSTHHAISVRRKFEIQPFINEDSKTAAQASKIDELLFEKGFMEKLQSYKTVRKAANEIKKLIKVTRVSSTPGPSNQQPQYLNYKRLQFKKGKRETRHSPTRDQANHGKSRRAREDLDRTYQRGRARTSKQNK</sequence>
<reference evidence="2 3" key="1">
    <citation type="journal article" date="2023" name="Insect Mol. Biol.">
        <title>Genome sequencing provides insights into the evolution of gene families encoding plant cell wall-degrading enzymes in longhorned beetles.</title>
        <authorList>
            <person name="Shin N.R."/>
            <person name="Okamura Y."/>
            <person name="Kirsch R."/>
            <person name="Pauchet Y."/>
        </authorList>
    </citation>
    <scope>NUCLEOTIDE SEQUENCE [LARGE SCALE GENOMIC DNA]</scope>
    <source>
        <strain evidence="2">EAD_L_NR</strain>
    </source>
</reference>
<dbReference type="AlphaFoldDB" id="A0AAV8VGF6"/>
<feature type="region of interest" description="Disordered" evidence="1">
    <location>
        <begin position="120"/>
        <end position="185"/>
    </location>
</feature>
<feature type="compositionally biased region" description="Basic residues" evidence="1">
    <location>
        <begin position="174"/>
        <end position="185"/>
    </location>
</feature>